<reference evidence="1" key="1">
    <citation type="submission" date="2020-11" db="EMBL/GenBank/DDBJ databases">
        <authorList>
            <person name="Whitehead M."/>
        </authorList>
    </citation>
    <scope>NUCLEOTIDE SEQUENCE</scope>
    <source>
        <strain evidence="1">EGII</strain>
    </source>
</reference>
<dbReference type="EMBL" id="CAJHJT010000034">
    <property type="protein sequence ID" value="CAD7003252.1"/>
    <property type="molecule type" value="Genomic_DNA"/>
</dbReference>
<evidence type="ECO:0000313" key="1">
    <source>
        <dbReference type="EMBL" id="CAD7003252.1"/>
    </source>
</evidence>
<proteinExistence type="predicted"/>
<organism evidence="1 2">
    <name type="scientific">Ceratitis capitata</name>
    <name type="common">Mediterranean fruit fly</name>
    <name type="synonym">Tephritis capitata</name>
    <dbReference type="NCBI Taxonomy" id="7213"/>
    <lineage>
        <taxon>Eukaryota</taxon>
        <taxon>Metazoa</taxon>
        <taxon>Ecdysozoa</taxon>
        <taxon>Arthropoda</taxon>
        <taxon>Hexapoda</taxon>
        <taxon>Insecta</taxon>
        <taxon>Pterygota</taxon>
        <taxon>Neoptera</taxon>
        <taxon>Endopterygota</taxon>
        <taxon>Diptera</taxon>
        <taxon>Brachycera</taxon>
        <taxon>Muscomorpha</taxon>
        <taxon>Tephritoidea</taxon>
        <taxon>Tephritidae</taxon>
        <taxon>Ceratitis</taxon>
        <taxon>Ceratitis</taxon>
    </lineage>
</organism>
<sequence>MFCRYIHAISADYIRVGTVVAYMEDLVIPLNTEEEAVTKFRRLLKLELKIRCKMQFLGFTIENGTIKPGEDETRVQTKKTVKGLKDY</sequence>
<gene>
    <name evidence="1" type="ORF">CCAP1982_LOCUS11714</name>
</gene>
<accession>A0A811UVN1</accession>
<keyword evidence="2" id="KW-1185">Reference proteome</keyword>
<comment type="caution">
    <text evidence="1">The sequence shown here is derived from an EMBL/GenBank/DDBJ whole genome shotgun (WGS) entry which is preliminary data.</text>
</comment>
<dbReference type="GO" id="GO:0071897">
    <property type="term" value="P:DNA biosynthetic process"/>
    <property type="evidence" value="ECO:0007669"/>
    <property type="project" value="UniProtKB-ARBA"/>
</dbReference>
<dbReference type="Proteomes" id="UP000606786">
    <property type="component" value="Unassembled WGS sequence"/>
</dbReference>
<name>A0A811UVN1_CERCA</name>
<dbReference type="SUPFAM" id="SSF56672">
    <property type="entry name" value="DNA/RNA polymerases"/>
    <property type="match status" value="1"/>
</dbReference>
<evidence type="ECO:0000313" key="2">
    <source>
        <dbReference type="Proteomes" id="UP000606786"/>
    </source>
</evidence>
<dbReference type="InterPro" id="IPR043502">
    <property type="entry name" value="DNA/RNA_pol_sf"/>
</dbReference>
<dbReference type="AlphaFoldDB" id="A0A811UVN1"/>
<protein>
    <submittedName>
        <fullName evidence="1">(Mediterranean fruit fly) hypothetical protein</fullName>
    </submittedName>
</protein>